<keyword evidence="9" id="KW-0378">Hydrolase</keyword>
<reference evidence="15" key="1">
    <citation type="submission" date="2015-04" db="EMBL/GenBank/DDBJ databases">
        <title>The genome sequence of the plant pathogenic Rhizarian Plasmodiophora brassicae reveals insights in its biotrophic life cycle and the origin of chitin synthesis.</title>
        <authorList>
            <person name="Schwelm A."/>
            <person name="Fogelqvist J."/>
            <person name="Knaust A."/>
            <person name="Julke S."/>
            <person name="Lilja T."/>
            <person name="Dhandapani V."/>
            <person name="Bonilla-Rosso G."/>
            <person name="Karlsson M."/>
            <person name="Shevchenko A."/>
            <person name="Choi S.R."/>
            <person name="Kim H.G."/>
            <person name="Park J.Y."/>
            <person name="Lim Y.P."/>
            <person name="Ludwig-Muller J."/>
            <person name="Dixelius C."/>
        </authorList>
    </citation>
    <scope>NUCLEOTIDE SEQUENCE</scope>
    <source>
        <tissue evidence="15">Potato root galls</tissue>
    </source>
</reference>
<dbReference type="Pfam" id="PF04857">
    <property type="entry name" value="CAF1"/>
    <property type="match status" value="2"/>
</dbReference>
<sequence length="259" mass="29338">MKSMGIREVWNDNLLEELDGMMDVVDRYPFISVDTEFPGVVIRPIGSFTADAPLLYRYQIVRSNVDLLQLIQVAFSFADEHNNKPEPIHTWQFNLKFDINSDMFSQDSIEILMAAGIDFSELARRGIESQLFAEHIMVSGLVLNPDVSWIGFHSGFDFAYLLRMLSALPLPKTHTAFLDLVQIYFPNIYDLKYLMRSCEALRGGLSQLANGLNVSRIGPEHQSGSDALLTADSFFAMRSKYFGDNINAEKFKDLIFGLS</sequence>
<keyword evidence="6" id="KW-0963">Cytoplasm</keyword>
<evidence type="ECO:0000256" key="8">
    <source>
        <dbReference type="ARBA" id="ARBA00022723"/>
    </source>
</evidence>
<evidence type="ECO:0000256" key="6">
    <source>
        <dbReference type="ARBA" id="ARBA00022490"/>
    </source>
</evidence>
<evidence type="ECO:0000256" key="7">
    <source>
        <dbReference type="ARBA" id="ARBA00022722"/>
    </source>
</evidence>
<keyword evidence="14" id="KW-0539">Nucleus</keyword>
<dbReference type="Gene3D" id="3.30.420.10">
    <property type="entry name" value="Ribonuclease H-like superfamily/Ribonuclease H"/>
    <property type="match status" value="1"/>
</dbReference>
<dbReference type="InterPro" id="IPR012337">
    <property type="entry name" value="RNaseH-like_sf"/>
</dbReference>
<evidence type="ECO:0000256" key="2">
    <source>
        <dbReference type="ARBA" id="ARBA00004123"/>
    </source>
</evidence>
<proteinExistence type="inferred from homology"/>
<evidence type="ECO:0000313" key="15">
    <source>
        <dbReference type="EMBL" id="CRZ10407.1"/>
    </source>
</evidence>
<comment type="similarity">
    <text evidence="4">Belongs to the CAF1 family.</text>
</comment>
<keyword evidence="11" id="KW-0694">RNA-binding</keyword>
<dbReference type="GO" id="GO:0005634">
    <property type="term" value="C:nucleus"/>
    <property type="evidence" value="ECO:0007669"/>
    <property type="project" value="UniProtKB-SubCell"/>
</dbReference>
<comment type="catalytic activity">
    <reaction evidence="1">
        <text>Exonucleolytic cleavage of poly(A) to 5'-AMP.</text>
        <dbReference type="EC" id="3.1.13.4"/>
    </reaction>
</comment>
<dbReference type="EC" id="3.1.13.4" evidence="5"/>
<evidence type="ECO:0000256" key="13">
    <source>
        <dbReference type="ARBA" id="ARBA00023163"/>
    </source>
</evidence>
<keyword evidence="13" id="KW-0804">Transcription</keyword>
<keyword evidence="10" id="KW-0269">Exonuclease</keyword>
<dbReference type="GO" id="GO:0005737">
    <property type="term" value="C:cytoplasm"/>
    <property type="evidence" value="ECO:0007669"/>
    <property type="project" value="UniProtKB-SubCell"/>
</dbReference>
<evidence type="ECO:0000256" key="11">
    <source>
        <dbReference type="ARBA" id="ARBA00022884"/>
    </source>
</evidence>
<accession>A0A0H5R9P7</accession>
<evidence type="ECO:0000256" key="3">
    <source>
        <dbReference type="ARBA" id="ARBA00004496"/>
    </source>
</evidence>
<name>A0A0H5R9P7_9EUKA</name>
<evidence type="ECO:0000256" key="1">
    <source>
        <dbReference type="ARBA" id="ARBA00001663"/>
    </source>
</evidence>
<keyword evidence="12" id="KW-0805">Transcription regulation</keyword>
<evidence type="ECO:0000256" key="5">
    <source>
        <dbReference type="ARBA" id="ARBA00012161"/>
    </source>
</evidence>
<dbReference type="GO" id="GO:0046872">
    <property type="term" value="F:metal ion binding"/>
    <property type="evidence" value="ECO:0007669"/>
    <property type="project" value="UniProtKB-KW"/>
</dbReference>
<comment type="subcellular location">
    <subcellularLocation>
        <location evidence="3">Cytoplasm</location>
    </subcellularLocation>
    <subcellularLocation>
        <location evidence="2">Nucleus</location>
    </subcellularLocation>
</comment>
<evidence type="ECO:0000256" key="9">
    <source>
        <dbReference type="ARBA" id="ARBA00022801"/>
    </source>
</evidence>
<keyword evidence="8" id="KW-0479">Metal-binding</keyword>
<dbReference type="InterPro" id="IPR006941">
    <property type="entry name" value="RNase_CAF1"/>
</dbReference>
<dbReference type="SUPFAM" id="SSF53098">
    <property type="entry name" value="Ribonuclease H-like"/>
    <property type="match status" value="1"/>
</dbReference>
<dbReference type="GO" id="GO:0003723">
    <property type="term" value="F:RNA binding"/>
    <property type="evidence" value="ECO:0007669"/>
    <property type="project" value="UniProtKB-KW"/>
</dbReference>
<organism evidence="15">
    <name type="scientific">Spongospora subterranea</name>
    <dbReference type="NCBI Taxonomy" id="70186"/>
    <lineage>
        <taxon>Eukaryota</taxon>
        <taxon>Sar</taxon>
        <taxon>Rhizaria</taxon>
        <taxon>Endomyxa</taxon>
        <taxon>Phytomyxea</taxon>
        <taxon>Plasmodiophorida</taxon>
        <taxon>Plasmodiophoridae</taxon>
        <taxon>Spongospora</taxon>
    </lineage>
</organism>
<protein>
    <recommendedName>
        <fullName evidence="5">poly(A)-specific ribonuclease</fullName>
        <ecNumber evidence="5">3.1.13.4</ecNumber>
    </recommendedName>
</protein>
<evidence type="ECO:0000256" key="14">
    <source>
        <dbReference type="ARBA" id="ARBA00023242"/>
    </source>
</evidence>
<evidence type="ECO:0000256" key="4">
    <source>
        <dbReference type="ARBA" id="ARBA00008372"/>
    </source>
</evidence>
<evidence type="ECO:0000256" key="10">
    <source>
        <dbReference type="ARBA" id="ARBA00022839"/>
    </source>
</evidence>
<dbReference type="InterPro" id="IPR036397">
    <property type="entry name" value="RNaseH_sf"/>
</dbReference>
<dbReference type="PANTHER" id="PTHR10797">
    <property type="entry name" value="CCR4-NOT TRANSCRIPTION COMPLEX SUBUNIT"/>
    <property type="match status" value="1"/>
</dbReference>
<dbReference type="InterPro" id="IPR039637">
    <property type="entry name" value="CNOT7/CNOT8/Pop2"/>
</dbReference>
<dbReference type="GO" id="GO:0030014">
    <property type="term" value="C:CCR4-NOT complex"/>
    <property type="evidence" value="ECO:0007669"/>
    <property type="project" value="InterPro"/>
</dbReference>
<evidence type="ECO:0000256" key="12">
    <source>
        <dbReference type="ARBA" id="ARBA00023015"/>
    </source>
</evidence>
<keyword evidence="7" id="KW-0540">Nuclease</keyword>
<dbReference type="GO" id="GO:0004535">
    <property type="term" value="F:poly(A)-specific ribonuclease activity"/>
    <property type="evidence" value="ECO:0007669"/>
    <property type="project" value="UniProtKB-EC"/>
</dbReference>
<dbReference type="AlphaFoldDB" id="A0A0H5R9P7"/>
<dbReference type="EMBL" id="HACM01009965">
    <property type="protein sequence ID" value="CRZ10407.1"/>
    <property type="molecule type" value="Transcribed_RNA"/>
</dbReference>